<keyword evidence="3" id="KW-1185">Reference proteome</keyword>
<evidence type="ECO:0000313" key="2">
    <source>
        <dbReference type="EMBL" id="EFN51337.1"/>
    </source>
</evidence>
<dbReference type="EMBL" id="GL433865">
    <property type="protein sequence ID" value="EFN51337.1"/>
    <property type="molecule type" value="Genomic_DNA"/>
</dbReference>
<proteinExistence type="predicted"/>
<organism evidence="3">
    <name type="scientific">Chlorella variabilis</name>
    <name type="common">Green alga</name>
    <dbReference type="NCBI Taxonomy" id="554065"/>
    <lineage>
        <taxon>Eukaryota</taxon>
        <taxon>Viridiplantae</taxon>
        <taxon>Chlorophyta</taxon>
        <taxon>core chlorophytes</taxon>
        <taxon>Trebouxiophyceae</taxon>
        <taxon>Chlorellales</taxon>
        <taxon>Chlorellaceae</taxon>
        <taxon>Chlorella clade</taxon>
        <taxon>Chlorella</taxon>
    </lineage>
</organism>
<dbReference type="OrthoDB" id="3664at2759"/>
<dbReference type="NCBIfam" id="TIGR04168">
    <property type="entry name" value="TIGR04168 family protein"/>
    <property type="match status" value="1"/>
</dbReference>
<gene>
    <name evidence="2" type="ORF">CHLNCDRAFT_28144</name>
</gene>
<dbReference type="GeneID" id="17350773"/>
<dbReference type="KEGG" id="cvr:CHLNCDRAFT_28144"/>
<dbReference type="SUPFAM" id="SSF56300">
    <property type="entry name" value="Metallo-dependent phosphatases"/>
    <property type="match status" value="1"/>
</dbReference>
<dbReference type="RefSeq" id="XP_005843439.1">
    <property type="nucleotide sequence ID" value="XM_005843377.1"/>
</dbReference>
<dbReference type="AlphaFoldDB" id="E1ZS70"/>
<feature type="non-terminal residue" evidence="2">
    <location>
        <position position="254"/>
    </location>
</feature>
<dbReference type="InParanoid" id="E1ZS70"/>
<dbReference type="PANTHER" id="PTHR35769:SF2">
    <property type="entry name" value="CALCINEURIN-LIKE METALLO-PHOSPHOESTERASE SUPERFAMILY PROTEIN"/>
    <property type="match status" value="1"/>
</dbReference>
<dbReference type="Proteomes" id="UP000008141">
    <property type="component" value="Unassembled WGS sequence"/>
</dbReference>
<accession>E1ZS70</accession>
<evidence type="ECO:0000313" key="3">
    <source>
        <dbReference type="Proteomes" id="UP000008141"/>
    </source>
</evidence>
<protein>
    <recommendedName>
        <fullName evidence="1">Calcineurin-like phosphoesterase domain-containing protein</fullName>
    </recommendedName>
</protein>
<reference evidence="2 3" key="1">
    <citation type="journal article" date="2010" name="Plant Cell">
        <title>The Chlorella variabilis NC64A genome reveals adaptation to photosymbiosis, coevolution with viruses, and cryptic sex.</title>
        <authorList>
            <person name="Blanc G."/>
            <person name="Duncan G."/>
            <person name="Agarkova I."/>
            <person name="Borodovsky M."/>
            <person name="Gurnon J."/>
            <person name="Kuo A."/>
            <person name="Lindquist E."/>
            <person name="Lucas S."/>
            <person name="Pangilinan J."/>
            <person name="Polle J."/>
            <person name="Salamov A."/>
            <person name="Terry A."/>
            <person name="Yamada T."/>
            <person name="Dunigan D.D."/>
            <person name="Grigoriev I.V."/>
            <person name="Claverie J.M."/>
            <person name="Van Etten J.L."/>
        </authorList>
    </citation>
    <scope>NUCLEOTIDE SEQUENCE [LARGE SCALE GENOMIC DNA]</scope>
    <source>
        <strain evidence="2 3">NC64A</strain>
    </source>
</reference>
<evidence type="ECO:0000259" key="1">
    <source>
        <dbReference type="Pfam" id="PF00149"/>
    </source>
</evidence>
<dbReference type="FunCoup" id="E1ZS70">
    <property type="interactions" value="40"/>
</dbReference>
<feature type="domain" description="Calcineurin-like phosphoesterase" evidence="1">
    <location>
        <begin position="14"/>
        <end position="223"/>
    </location>
</feature>
<dbReference type="InterPro" id="IPR004843">
    <property type="entry name" value="Calcineurin-like_PHP"/>
</dbReference>
<dbReference type="Pfam" id="PF00149">
    <property type="entry name" value="Metallophos"/>
    <property type="match status" value="1"/>
</dbReference>
<dbReference type="InterPro" id="IPR029052">
    <property type="entry name" value="Metallo-depent_PP-like"/>
</dbReference>
<dbReference type="OMA" id="TEEFIMY"/>
<dbReference type="CDD" id="cd07397">
    <property type="entry name" value="MPP_NostocDevT-like"/>
    <property type="match status" value="1"/>
</dbReference>
<dbReference type="PANTHER" id="PTHR35769">
    <property type="entry name" value="CALCINEURIN-LIKE METALLO-PHOSPHOESTERASE SUPERFAMILY PROTEIN"/>
    <property type="match status" value="1"/>
</dbReference>
<name>E1ZS70_CHLVA</name>
<dbReference type="InterPro" id="IPR027629">
    <property type="entry name" value="DevT-like"/>
</dbReference>
<dbReference type="GO" id="GO:0016787">
    <property type="term" value="F:hydrolase activity"/>
    <property type="evidence" value="ECO:0007669"/>
    <property type="project" value="InterPro"/>
</dbReference>
<dbReference type="eggNOG" id="ENOG502QQYB">
    <property type="taxonomic scope" value="Eukaryota"/>
</dbReference>
<dbReference type="Gene3D" id="3.60.21.10">
    <property type="match status" value="1"/>
</dbReference>
<sequence length="254" mass="26826">MPLPRGPPAGCKVTLAVVGDVHSQWDADDEAALDSLGADVAVFVGDFGEEDVQMIRRIAALRHPKAVMLGNHDAWWGIGRGSCGSTPAIAAQLAALGGEHIGYSSKRFPGLGLTLLGARPFSKGGKQWSDVADFYAEHYGVGGHRDSALRLLDRALAAEEGDCKVVVAHNGPAGLGGRRHSICGVDWTEPEADFGDPDLQEGLDMMCCQGVHTPLVLFGHMHSQLSGGGDRNMVEVDPRSGTVYLNAAAVPRIR</sequence>